<dbReference type="EC" id="2.1.1.176" evidence="4"/>
<feature type="binding site" evidence="14">
    <location>
        <position position="301"/>
    </location>
    <ligand>
        <name>S-adenosyl-L-methionine</name>
        <dbReference type="ChEBI" id="CHEBI:59789"/>
    </ligand>
</feature>
<comment type="catalytic activity">
    <reaction evidence="13">
        <text>cytidine(967) in 16S rRNA + S-adenosyl-L-methionine = 5-methylcytidine(967) in 16S rRNA + S-adenosyl-L-homocysteine + H(+)</text>
        <dbReference type="Rhea" id="RHEA:42748"/>
        <dbReference type="Rhea" id="RHEA-COMP:10219"/>
        <dbReference type="Rhea" id="RHEA-COMP:10220"/>
        <dbReference type="ChEBI" id="CHEBI:15378"/>
        <dbReference type="ChEBI" id="CHEBI:57856"/>
        <dbReference type="ChEBI" id="CHEBI:59789"/>
        <dbReference type="ChEBI" id="CHEBI:74483"/>
        <dbReference type="ChEBI" id="CHEBI:82748"/>
        <dbReference type="EC" id="2.1.1.176"/>
    </reaction>
</comment>
<dbReference type="InterPro" id="IPR049560">
    <property type="entry name" value="MeTrfase_RsmB-F_NOP2_cat"/>
</dbReference>
<evidence type="ECO:0000256" key="10">
    <source>
        <dbReference type="ARBA" id="ARBA00022884"/>
    </source>
</evidence>
<evidence type="ECO:0000313" key="16">
    <source>
        <dbReference type="EMBL" id="GAA3942361.1"/>
    </source>
</evidence>
<dbReference type="InterPro" id="IPR001678">
    <property type="entry name" value="MeTrfase_RsmB-F_NOP2_dom"/>
</dbReference>
<keyword evidence="6" id="KW-0698">rRNA processing</keyword>
<evidence type="ECO:0000256" key="8">
    <source>
        <dbReference type="ARBA" id="ARBA00022679"/>
    </source>
</evidence>
<reference evidence="17" key="1">
    <citation type="journal article" date="2019" name="Int. J. Syst. Evol. Microbiol.">
        <title>The Global Catalogue of Microorganisms (GCM) 10K type strain sequencing project: providing services to taxonomists for standard genome sequencing and annotation.</title>
        <authorList>
            <consortium name="The Broad Institute Genomics Platform"/>
            <consortium name="The Broad Institute Genome Sequencing Center for Infectious Disease"/>
            <person name="Wu L."/>
            <person name="Ma J."/>
        </authorList>
    </citation>
    <scope>NUCLEOTIDE SEQUENCE [LARGE SCALE GENOMIC DNA]</scope>
    <source>
        <strain evidence="17">JCM 17551</strain>
    </source>
</reference>
<dbReference type="PRINTS" id="PR02008">
    <property type="entry name" value="RCMTFAMILY"/>
</dbReference>
<accession>A0ABP7NBR2</accession>
<dbReference type="InterPro" id="IPR006027">
    <property type="entry name" value="NusB_RsmB_TIM44"/>
</dbReference>
<feature type="binding site" evidence="14">
    <location>
        <position position="320"/>
    </location>
    <ligand>
        <name>S-adenosyl-L-methionine</name>
        <dbReference type="ChEBI" id="CHEBI:59789"/>
    </ligand>
</feature>
<dbReference type="InterPro" id="IPR004573">
    <property type="entry name" value="rRNA_ssu_MeTfrase_B"/>
</dbReference>
<proteinExistence type="inferred from homology"/>
<dbReference type="InterPro" id="IPR029063">
    <property type="entry name" value="SAM-dependent_MTases_sf"/>
</dbReference>
<dbReference type="SUPFAM" id="SSF53335">
    <property type="entry name" value="S-adenosyl-L-methionine-dependent methyltransferases"/>
    <property type="match status" value="1"/>
</dbReference>
<keyword evidence="7 14" id="KW-0489">Methyltransferase</keyword>
<sequence length="433" mass="48185">MSHIRAKCASLLAPILKGQGSLSQTLEPMLNNISFEDRGLAHELILGTLRQAPRLERIALQLVQKPLKEKDKDIWALILIGLYQLEFMRIADHAILSKTVDATQALKKPWAKGLVNGVLRNFQRDKAKIEDKLANDICFQSAFPGWLAKRVRKFWPEQAEAVYQATNSQPPITLRVNQAKISLTDYIEQLTAEGIQFEQHPTTGFISLTQAIDVRVLPGFGEGLVSVQDTAAQFSAQLMNLQPGLNVLDACSAPGGKTCAMLEAEPALKQLTAIDLEANRLERVQQNLDRLGLSASLKAGDVADTEAWWDGEPFDRILLDAPCSATGVIRRHPDIKYLRRPEDINALADTQLHLMTALWPLLKEQGELLYATCSILPPENEQVMSRFIAQHPDAEIVPIELPTGFKQTIGWQFLPEEGAQDGFYYAKIKKGSH</sequence>
<evidence type="ECO:0000256" key="14">
    <source>
        <dbReference type="PROSITE-ProRule" id="PRU01023"/>
    </source>
</evidence>
<keyword evidence="5" id="KW-0963">Cytoplasm</keyword>
<dbReference type="RefSeq" id="WP_344800702.1">
    <property type="nucleotide sequence ID" value="NZ_BAABBN010000017.1"/>
</dbReference>
<evidence type="ECO:0000256" key="7">
    <source>
        <dbReference type="ARBA" id="ARBA00022603"/>
    </source>
</evidence>
<dbReference type="NCBIfam" id="NF008149">
    <property type="entry name" value="PRK10901.1"/>
    <property type="match status" value="1"/>
</dbReference>
<organism evidence="16 17">
    <name type="scientific">Litoribacillus peritrichatus</name>
    <dbReference type="NCBI Taxonomy" id="718191"/>
    <lineage>
        <taxon>Bacteria</taxon>
        <taxon>Pseudomonadati</taxon>
        <taxon>Pseudomonadota</taxon>
        <taxon>Gammaproteobacteria</taxon>
        <taxon>Oceanospirillales</taxon>
        <taxon>Oceanospirillaceae</taxon>
        <taxon>Litoribacillus</taxon>
    </lineage>
</organism>
<evidence type="ECO:0000256" key="13">
    <source>
        <dbReference type="ARBA" id="ARBA00047283"/>
    </source>
</evidence>
<evidence type="ECO:0000256" key="3">
    <source>
        <dbReference type="ARBA" id="ARBA00007494"/>
    </source>
</evidence>
<evidence type="ECO:0000256" key="6">
    <source>
        <dbReference type="ARBA" id="ARBA00022552"/>
    </source>
</evidence>
<dbReference type="InterPro" id="IPR018314">
    <property type="entry name" value="RsmB/NOL1/NOP2-like_CS"/>
</dbReference>
<dbReference type="Pfam" id="PF01189">
    <property type="entry name" value="Methyltr_RsmB-F"/>
    <property type="match status" value="1"/>
</dbReference>
<evidence type="ECO:0000256" key="11">
    <source>
        <dbReference type="ARBA" id="ARBA00030399"/>
    </source>
</evidence>
<dbReference type="InterPro" id="IPR023267">
    <property type="entry name" value="RCMT"/>
</dbReference>
<gene>
    <name evidence="16" type="primary">rsmB</name>
    <name evidence="16" type="ORF">GCM10022277_42740</name>
</gene>
<keyword evidence="9 14" id="KW-0949">S-adenosyl-L-methionine</keyword>
<dbReference type="Gene3D" id="1.10.940.10">
    <property type="entry name" value="NusB-like"/>
    <property type="match status" value="1"/>
</dbReference>
<protein>
    <recommendedName>
        <fullName evidence="4">16S rRNA (cytosine(967)-C(5))-methyltransferase</fullName>
        <ecNumber evidence="4">2.1.1.176</ecNumber>
    </recommendedName>
    <alternativeName>
        <fullName evidence="11">16S rRNA m5C967 methyltransferase</fullName>
    </alternativeName>
    <alternativeName>
        <fullName evidence="12">rRNA (cytosine-C(5)-)-methyltransferase RsmB</fullName>
    </alternativeName>
</protein>
<dbReference type="NCBIfam" id="TIGR00563">
    <property type="entry name" value="rsmB"/>
    <property type="match status" value="1"/>
</dbReference>
<evidence type="ECO:0000256" key="5">
    <source>
        <dbReference type="ARBA" id="ARBA00022490"/>
    </source>
</evidence>
<comment type="subcellular location">
    <subcellularLocation>
        <location evidence="2">Cytoplasm</location>
    </subcellularLocation>
</comment>
<dbReference type="CDD" id="cd02440">
    <property type="entry name" value="AdoMet_MTases"/>
    <property type="match status" value="1"/>
</dbReference>
<evidence type="ECO:0000256" key="12">
    <source>
        <dbReference type="ARBA" id="ARBA00031088"/>
    </source>
</evidence>
<dbReference type="PROSITE" id="PS51686">
    <property type="entry name" value="SAM_MT_RSMB_NOP"/>
    <property type="match status" value="1"/>
</dbReference>
<dbReference type="InterPro" id="IPR035926">
    <property type="entry name" value="NusB-like_sf"/>
</dbReference>
<dbReference type="Gene3D" id="3.40.50.150">
    <property type="entry name" value="Vaccinia Virus protein VP39"/>
    <property type="match status" value="1"/>
</dbReference>
<dbReference type="Proteomes" id="UP001501565">
    <property type="component" value="Unassembled WGS sequence"/>
</dbReference>
<feature type="binding site" evidence="14">
    <location>
        <position position="275"/>
    </location>
    <ligand>
        <name>S-adenosyl-L-methionine</name>
        <dbReference type="ChEBI" id="CHEBI:59789"/>
    </ligand>
</feature>
<dbReference type="PANTHER" id="PTHR22807">
    <property type="entry name" value="NOP2 YEAST -RELATED NOL1/NOP2/FMU SUN DOMAIN-CONTAINING"/>
    <property type="match status" value="1"/>
</dbReference>
<dbReference type="Pfam" id="PF01029">
    <property type="entry name" value="NusB"/>
    <property type="match status" value="1"/>
</dbReference>
<dbReference type="EMBL" id="BAABBN010000017">
    <property type="protein sequence ID" value="GAA3942361.1"/>
    <property type="molecule type" value="Genomic_DNA"/>
</dbReference>
<dbReference type="Pfam" id="PF22458">
    <property type="entry name" value="RsmF-B_ferredox"/>
    <property type="match status" value="1"/>
</dbReference>
<dbReference type="Gene3D" id="3.30.70.1170">
    <property type="entry name" value="Sun protein, domain 3"/>
    <property type="match status" value="1"/>
</dbReference>
<dbReference type="PROSITE" id="PS01153">
    <property type="entry name" value="NOL1_NOP2_SUN"/>
    <property type="match status" value="1"/>
</dbReference>
<feature type="active site" description="Nucleophile" evidence="14">
    <location>
        <position position="373"/>
    </location>
</feature>
<feature type="binding site" evidence="14">
    <location>
        <begin position="251"/>
        <end position="257"/>
    </location>
    <ligand>
        <name>S-adenosyl-L-methionine</name>
        <dbReference type="ChEBI" id="CHEBI:59789"/>
    </ligand>
</feature>
<evidence type="ECO:0000256" key="1">
    <source>
        <dbReference type="ARBA" id="ARBA00002724"/>
    </source>
</evidence>
<evidence type="ECO:0000256" key="4">
    <source>
        <dbReference type="ARBA" id="ARBA00012140"/>
    </source>
</evidence>
<comment type="similarity">
    <text evidence="3 14">Belongs to the class I-like SAM-binding methyltransferase superfamily. RsmB/NOP family.</text>
</comment>
<name>A0ABP7NBR2_9GAMM</name>
<evidence type="ECO:0000256" key="2">
    <source>
        <dbReference type="ARBA" id="ARBA00004496"/>
    </source>
</evidence>
<dbReference type="InterPro" id="IPR054728">
    <property type="entry name" value="RsmB-like_ferredoxin"/>
</dbReference>
<keyword evidence="8 14" id="KW-0808">Transferase</keyword>
<keyword evidence="10 14" id="KW-0694">RNA-binding</keyword>
<evidence type="ECO:0000313" key="17">
    <source>
        <dbReference type="Proteomes" id="UP001501565"/>
    </source>
</evidence>
<feature type="domain" description="SAM-dependent MTase RsmB/NOP-type" evidence="15">
    <location>
        <begin position="162"/>
        <end position="431"/>
    </location>
</feature>
<evidence type="ECO:0000256" key="9">
    <source>
        <dbReference type="ARBA" id="ARBA00022691"/>
    </source>
</evidence>
<keyword evidence="17" id="KW-1185">Reference proteome</keyword>
<comment type="caution">
    <text evidence="16">The sequence shown here is derived from an EMBL/GenBank/DDBJ whole genome shotgun (WGS) entry which is preliminary data.</text>
</comment>
<dbReference type="SUPFAM" id="SSF48013">
    <property type="entry name" value="NusB-like"/>
    <property type="match status" value="1"/>
</dbReference>
<dbReference type="PANTHER" id="PTHR22807:SF61">
    <property type="entry name" value="NOL1_NOP2_SUN FAMILY PROTEIN _ ANTITERMINATION NUSB DOMAIN-CONTAINING PROTEIN"/>
    <property type="match status" value="1"/>
</dbReference>
<evidence type="ECO:0000259" key="15">
    <source>
        <dbReference type="PROSITE" id="PS51686"/>
    </source>
</evidence>
<comment type="function">
    <text evidence="1">Specifically methylates the cytosine at position 967 (m5C967) of 16S rRNA.</text>
</comment>